<keyword evidence="10" id="KW-1185">Reference proteome</keyword>
<feature type="binding site" evidence="6">
    <location>
        <position position="34"/>
    </location>
    <ligand>
        <name>Mg(2+)</name>
        <dbReference type="ChEBI" id="CHEBI:18420"/>
        <label>1</label>
    </ligand>
</feature>
<feature type="site" description="Interaction with DNA substrate" evidence="7">
    <location>
        <position position="268"/>
    </location>
</feature>
<dbReference type="SUPFAM" id="SSF56219">
    <property type="entry name" value="DNase I-like"/>
    <property type="match status" value="1"/>
</dbReference>
<feature type="binding site" evidence="6">
    <location>
        <position position="268"/>
    </location>
    <ligand>
        <name>Mg(2+)</name>
        <dbReference type="ChEBI" id="CHEBI:18420"/>
        <label>1</label>
    </ligand>
</feature>
<dbReference type="PROSITE" id="PS51435">
    <property type="entry name" value="AP_NUCLEASE_F1_4"/>
    <property type="match status" value="1"/>
</dbReference>
<feature type="domain" description="Endonuclease/exonuclease/phosphatase" evidence="8">
    <location>
        <begin position="4"/>
        <end position="268"/>
    </location>
</feature>
<keyword evidence="6" id="KW-0464">Manganese</keyword>
<dbReference type="AlphaFoldDB" id="A0A543I6C4"/>
<evidence type="ECO:0000256" key="2">
    <source>
        <dbReference type="ARBA" id="ARBA00022723"/>
    </source>
</evidence>
<reference evidence="9 10" key="1">
    <citation type="submission" date="2019-06" db="EMBL/GenBank/DDBJ databases">
        <title>Sequencing the genomes of 1000 actinobacteria strains.</title>
        <authorList>
            <person name="Klenk H.-P."/>
        </authorList>
    </citation>
    <scope>NUCLEOTIDE SEQUENCE [LARGE SCALE GENOMIC DNA]</scope>
    <source>
        <strain evidence="9 10">DSM 18031</strain>
    </source>
</reference>
<keyword evidence="4 6" id="KW-0460">Magnesium</keyword>
<evidence type="ECO:0000256" key="6">
    <source>
        <dbReference type="PIRSR" id="PIRSR604808-2"/>
    </source>
</evidence>
<protein>
    <submittedName>
        <fullName evidence="9">Exodeoxyribonuclease-3</fullName>
    </submittedName>
</protein>
<comment type="similarity">
    <text evidence="1">Belongs to the DNA repair enzymes AP/ExoA family.</text>
</comment>
<gene>
    <name evidence="9" type="ORF">FB466_0983</name>
</gene>
<dbReference type="CDD" id="cd09086">
    <property type="entry name" value="ExoIII-like_AP-endo"/>
    <property type="match status" value="1"/>
</dbReference>
<dbReference type="Pfam" id="PF03372">
    <property type="entry name" value="Exo_endo_phos"/>
    <property type="match status" value="1"/>
</dbReference>
<evidence type="ECO:0000256" key="4">
    <source>
        <dbReference type="ARBA" id="ARBA00022842"/>
    </source>
</evidence>
<dbReference type="InterPro" id="IPR004808">
    <property type="entry name" value="AP_endonuc_1"/>
</dbReference>
<evidence type="ECO:0000259" key="8">
    <source>
        <dbReference type="Pfam" id="PF03372"/>
    </source>
</evidence>
<dbReference type="EMBL" id="VFPN01000001">
    <property type="protein sequence ID" value="TQM66153.1"/>
    <property type="molecule type" value="Genomic_DNA"/>
</dbReference>
<dbReference type="PANTHER" id="PTHR43250:SF2">
    <property type="entry name" value="EXODEOXYRIBONUCLEASE III"/>
    <property type="match status" value="1"/>
</dbReference>
<dbReference type="GO" id="GO:0008311">
    <property type="term" value="F:double-stranded DNA 3'-5' DNA exonuclease activity"/>
    <property type="evidence" value="ECO:0007669"/>
    <property type="project" value="InterPro"/>
</dbReference>
<dbReference type="OrthoDB" id="9803914at2"/>
<evidence type="ECO:0000256" key="5">
    <source>
        <dbReference type="PIRSR" id="PIRSR604808-1"/>
    </source>
</evidence>
<keyword evidence="3" id="KW-0378">Hydrolase</keyword>
<comment type="cofactor">
    <cofactor evidence="6">
        <name>Mg(2+)</name>
        <dbReference type="ChEBI" id="CHEBI:18420"/>
    </cofactor>
    <cofactor evidence="6">
        <name>Mn(2+)</name>
        <dbReference type="ChEBI" id="CHEBI:29035"/>
    </cofactor>
    <text evidence="6">Probably binds two magnesium or manganese ions per subunit.</text>
</comment>
<dbReference type="NCBIfam" id="TIGR00633">
    <property type="entry name" value="xth"/>
    <property type="match status" value="1"/>
</dbReference>
<dbReference type="Proteomes" id="UP000318331">
    <property type="component" value="Unassembled WGS sequence"/>
</dbReference>
<dbReference type="GO" id="GO:0046872">
    <property type="term" value="F:metal ion binding"/>
    <property type="evidence" value="ECO:0007669"/>
    <property type="project" value="UniProtKB-KW"/>
</dbReference>
<accession>A0A543I6C4</accession>
<evidence type="ECO:0000313" key="9">
    <source>
        <dbReference type="EMBL" id="TQM66153.1"/>
    </source>
</evidence>
<dbReference type="InterPro" id="IPR005135">
    <property type="entry name" value="Endo/exonuclease/phosphatase"/>
</dbReference>
<dbReference type="Gene3D" id="3.60.10.10">
    <property type="entry name" value="Endonuclease/exonuclease/phosphatase"/>
    <property type="match status" value="1"/>
</dbReference>
<dbReference type="RefSeq" id="WP_141916255.1">
    <property type="nucleotide sequence ID" value="NZ_BAAAYS010000027.1"/>
</dbReference>
<feature type="binding site" evidence="6">
    <location>
        <position position="169"/>
    </location>
    <ligand>
        <name>Mg(2+)</name>
        <dbReference type="ChEBI" id="CHEBI:18420"/>
        <label>1</label>
    </ligand>
</feature>
<feature type="site" description="Transition state stabilizer" evidence="7">
    <location>
        <position position="171"/>
    </location>
</feature>
<dbReference type="GO" id="GO:0006281">
    <property type="term" value="P:DNA repair"/>
    <property type="evidence" value="ECO:0007669"/>
    <property type="project" value="InterPro"/>
</dbReference>
<feature type="active site" description="Proton acceptor" evidence="5">
    <location>
        <position position="268"/>
    </location>
</feature>
<evidence type="ECO:0000313" key="10">
    <source>
        <dbReference type="Proteomes" id="UP000318331"/>
    </source>
</evidence>
<name>A0A543I6C4_9MICO</name>
<feature type="binding site" evidence="6">
    <location>
        <position position="267"/>
    </location>
    <ligand>
        <name>Mg(2+)</name>
        <dbReference type="ChEBI" id="CHEBI:18420"/>
        <label>1</label>
    </ligand>
</feature>
<evidence type="ECO:0000256" key="7">
    <source>
        <dbReference type="PIRSR" id="PIRSR604808-3"/>
    </source>
</evidence>
<dbReference type="PANTHER" id="PTHR43250">
    <property type="entry name" value="EXODEOXYRIBONUCLEASE III"/>
    <property type="match status" value="1"/>
</dbReference>
<feature type="active site" evidence="5">
    <location>
        <position position="126"/>
    </location>
</feature>
<dbReference type="InterPro" id="IPR036691">
    <property type="entry name" value="Endo/exonu/phosph_ase_sf"/>
</dbReference>
<proteinExistence type="inferred from homology"/>
<organism evidence="9 10">
    <name type="scientific">Klugiella xanthotipulae</name>
    <dbReference type="NCBI Taxonomy" id="244735"/>
    <lineage>
        <taxon>Bacteria</taxon>
        <taxon>Bacillati</taxon>
        <taxon>Actinomycetota</taxon>
        <taxon>Actinomycetes</taxon>
        <taxon>Micrococcales</taxon>
        <taxon>Microbacteriaceae</taxon>
        <taxon>Klugiella</taxon>
    </lineage>
</organism>
<feature type="binding site" evidence="6">
    <location>
        <position position="7"/>
    </location>
    <ligand>
        <name>Mg(2+)</name>
        <dbReference type="ChEBI" id="CHEBI:18420"/>
        <label>1</label>
    </ligand>
</feature>
<sequence>MRIATWNVNSIRARVDRVVDWLIREDVDVLAMQEIKCRPDQFPRERFEAAGYRLEIHGLNQWNGVAFASRLPMTDVATTFDGMPGFGDPVEPTLDGTGPAVDAHGIPLEARALGVTVNDQRLWSLYVPNGRSLDHAHYAYKLEWLRALRTNAQGWLADRPDLGLALMGDWNIAPFDADMGDPGFTPGVSTHISEPEREMFHSFEGLVSDVVRPFVPEGYTFWDYKQLRFPRNQGMRIDFIMGSEAFRDIVVEARIDRDERKGDGPSDHVPVVVEVDFSLHEQDGFDAGDDMPMIFG</sequence>
<evidence type="ECO:0000256" key="3">
    <source>
        <dbReference type="ARBA" id="ARBA00022801"/>
    </source>
</evidence>
<comment type="caution">
    <text evidence="9">The sequence shown here is derived from an EMBL/GenBank/DDBJ whole genome shotgun (WGS) entry which is preliminary data.</text>
</comment>
<evidence type="ECO:0000256" key="1">
    <source>
        <dbReference type="ARBA" id="ARBA00007092"/>
    </source>
</evidence>
<feature type="binding site" evidence="6">
    <location>
        <position position="171"/>
    </location>
    <ligand>
        <name>Mg(2+)</name>
        <dbReference type="ChEBI" id="CHEBI:18420"/>
        <label>1</label>
    </ligand>
</feature>
<feature type="active site" description="Proton donor/acceptor" evidence="5">
    <location>
        <position position="169"/>
    </location>
</feature>
<feature type="site" description="Important for catalytic activity" evidence="7">
    <location>
        <position position="238"/>
    </location>
</feature>
<keyword evidence="2 6" id="KW-0479">Metal-binding</keyword>
<dbReference type="InterPro" id="IPR037493">
    <property type="entry name" value="ExoIII-like"/>
</dbReference>